<dbReference type="EMBL" id="CP133217">
    <property type="protein sequence ID" value="WML88186.1"/>
    <property type="molecule type" value="Genomic_DNA"/>
</dbReference>
<dbReference type="EMBL" id="JAVFKN010000001">
    <property type="protein sequence ID" value="MDQ5766951.1"/>
    <property type="molecule type" value="Genomic_DNA"/>
</dbReference>
<keyword evidence="3" id="KW-1185">Reference proteome</keyword>
<name>A0AA51MTQ9_9GAMM</name>
<sequence length="88" mass="9956">MTAAHKIPPPKATRKNFTMPDETARELDFLATFLHKKQSQVIQELIHNASAALRNDLRLAKLKQLKGAFTGLIGDEQSIQRMKSERTL</sequence>
<evidence type="ECO:0000313" key="2">
    <source>
        <dbReference type="EMBL" id="WML88186.1"/>
    </source>
</evidence>
<reference evidence="2 3" key="1">
    <citation type="submission" date="2023-08" db="EMBL/GenBank/DDBJ databases">
        <title>New molecular markers tilS and rpoB for phylogenetic and monitoring studies of the genus Thiothrix biodiversity.</title>
        <authorList>
            <person name="Ravin N.V."/>
            <person name="Smolyakov D."/>
            <person name="Markov N.D."/>
            <person name="Beletsky A.V."/>
            <person name="Mardanov A.V."/>
            <person name="Rudenko T.S."/>
            <person name="Grabovich M.Y."/>
        </authorList>
    </citation>
    <scope>NUCLEOTIDE SEQUENCE</scope>
    <source>
        <strain evidence="2">DNT52</strain>
        <strain evidence="1 3">H33</strain>
    </source>
</reference>
<organism evidence="2">
    <name type="scientific">Thiothrix subterranea</name>
    <dbReference type="NCBI Taxonomy" id="2735563"/>
    <lineage>
        <taxon>Bacteria</taxon>
        <taxon>Pseudomonadati</taxon>
        <taxon>Pseudomonadota</taxon>
        <taxon>Gammaproteobacteria</taxon>
        <taxon>Thiotrichales</taxon>
        <taxon>Thiotrichaceae</taxon>
        <taxon>Thiothrix</taxon>
    </lineage>
</organism>
<dbReference type="Proteomes" id="UP001223336">
    <property type="component" value="Unassembled WGS sequence"/>
</dbReference>
<dbReference type="Proteomes" id="UP001229862">
    <property type="component" value="Chromosome"/>
</dbReference>
<evidence type="ECO:0000313" key="3">
    <source>
        <dbReference type="Proteomes" id="UP001223336"/>
    </source>
</evidence>
<gene>
    <name evidence="1" type="ORF">RCC75_00305</name>
    <name evidence="2" type="ORF">RCG00_07375</name>
</gene>
<evidence type="ECO:0000313" key="1">
    <source>
        <dbReference type="EMBL" id="MDQ5766951.1"/>
    </source>
</evidence>
<protein>
    <submittedName>
        <fullName evidence="2">Uncharacterized protein</fullName>
    </submittedName>
</protein>
<dbReference type="RefSeq" id="WP_308133194.1">
    <property type="nucleotide sequence ID" value="NZ_CP133197.1"/>
</dbReference>
<accession>A0AA51MTQ9</accession>
<dbReference type="AlphaFoldDB" id="A0AA51MTQ9"/>
<proteinExistence type="predicted"/>